<dbReference type="EMBL" id="CAJJDN010000072">
    <property type="protein sequence ID" value="CAD8099609.1"/>
    <property type="molecule type" value="Genomic_DNA"/>
</dbReference>
<keyword evidence="2" id="KW-1185">Reference proteome</keyword>
<sequence length="116" mass="13860">MKLIEFKNVLNFLHNPTRKLYNLKQQFIGIKSIFKFHFIILLQTQSQSHCRPGSKSDISIPTVLTNHVRVFQLIKLIKIESVIKHFINHQDLMNLQQKQRHLFQERLSLKYCGLNY</sequence>
<evidence type="ECO:0000313" key="2">
    <source>
        <dbReference type="Proteomes" id="UP000692954"/>
    </source>
</evidence>
<reference evidence="1" key="1">
    <citation type="submission" date="2021-01" db="EMBL/GenBank/DDBJ databases">
        <authorList>
            <consortium name="Genoscope - CEA"/>
            <person name="William W."/>
        </authorList>
    </citation>
    <scope>NUCLEOTIDE SEQUENCE</scope>
</reference>
<accession>A0A8S1P949</accession>
<organism evidence="1 2">
    <name type="scientific">Paramecium sonneborni</name>
    <dbReference type="NCBI Taxonomy" id="65129"/>
    <lineage>
        <taxon>Eukaryota</taxon>
        <taxon>Sar</taxon>
        <taxon>Alveolata</taxon>
        <taxon>Ciliophora</taxon>
        <taxon>Intramacronucleata</taxon>
        <taxon>Oligohymenophorea</taxon>
        <taxon>Peniculida</taxon>
        <taxon>Parameciidae</taxon>
        <taxon>Paramecium</taxon>
    </lineage>
</organism>
<proteinExistence type="predicted"/>
<protein>
    <submittedName>
        <fullName evidence="1">Uncharacterized protein</fullName>
    </submittedName>
</protein>
<comment type="caution">
    <text evidence="1">The sequence shown here is derived from an EMBL/GenBank/DDBJ whole genome shotgun (WGS) entry which is preliminary data.</text>
</comment>
<dbReference type="Proteomes" id="UP000692954">
    <property type="component" value="Unassembled WGS sequence"/>
</dbReference>
<evidence type="ECO:0000313" key="1">
    <source>
        <dbReference type="EMBL" id="CAD8099609.1"/>
    </source>
</evidence>
<gene>
    <name evidence="1" type="ORF">PSON_ATCC_30995.1.T0720109</name>
</gene>
<dbReference type="AlphaFoldDB" id="A0A8S1P949"/>
<name>A0A8S1P949_9CILI</name>